<dbReference type="InterPro" id="IPR007696">
    <property type="entry name" value="DNA_mismatch_repair_MutS_core"/>
</dbReference>
<dbReference type="SUPFAM" id="SSF48334">
    <property type="entry name" value="DNA repair protein MutS, domain III"/>
    <property type="match status" value="1"/>
</dbReference>
<evidence type="ECO:0000259" key="7">
    <source>
        <dbReference type="Pfam" id="PF05188"/>
    </source>
</evidence>
<dbReference type="SUPFAM" id="SSF53150">
    <property type="entry name" value="DNA repair protein MutS, domain II"/>
    <property type="match status" value="1"/>
</dbReference>
<dbReference type="PANTHER" id="PTHR11361">
    <property type="entry name" value="DNA MISMATCH REPAIR PROTEIN MUTS FAMILY MEMBER"/>
    <property type="match status" value="1"/>
</dbReference>
<keyword evidence="10" id="KW-1185">Reference proteome</keyword>
<dbReference type="Gene3D" id="3.40.1170.10">
    <property type="entry name" value="DNA repair protein MutS, domain I"/>
    <property type="match status" value="1"/>
</dbReference>
<dbReference type="InterPro" id="IPR045076">
    <property type="entry name" value="MutS"/>
</dbReference>
<dbReference type="Pfam" id="PF05192">
    <property type="entry name" value="MutS_III"/>
    <property type="match status" value="1"/>
</dbReference>
<evidence type="ECO:0000256" key="1">
    <source>
        <dbReference type="ARBA" id="ARBA00006271"/>
    </source>
</evidence>
<comment type="caution">
    <text evidence="9">The sequence shown here is derived from an EMBL/GenBank/DDBJ whole genome shotgun (WGS) entry which is preliminary data.</text>
</comment>
<dbReference type="PANTHER" id="PTHR11361:SF148">
    <property type="entry name" value="DNA MISMATCH REPAIR PROTEIN MSH6"/>
    <property type="match status" value="1"/>
</dbReference>
<dbReference type="InterPro" id="IPR016151">
    <property type="entry name" value="DNA_mismatch_repair_MutS_N"/>
</dbReference>
<feature type="domain" description="DNA mismatch repair protein MutS-like N-terminal" evidence="6">
    <location>
        <begin position="30"/>
        <end position="138"/>
    </location>
</feature>
<name>A0A6S7JJQ3_PARCT</name>
<keyword evidence="3" id="KW-0227">DNA damage</keyword>
<dbReference type="SUPFAM" id="SSF55271">
    <property type="entry name" value="DNA repair protein MutS, domain I"/>
    <property type="match status" value="1"/>
</dbReference>
<comment type="similarity">
    <text evidence="1">Belongs to the DNA mismatch repair MutS family.</text>
</comment>
<organism evidence="9 10">
    <name type="scientific">Paramuricea clavata</name>
    <name type="common">Red gorgonian</name>
    <name type="synonym">Violescent sea-whip</name>
    <dbReference type="NCBI Taxonomy" id="317549"/>
    <lineage>
        <taxon>Eukaryota</taxon>
        <taxon>Metazoa</taxon>
        <taxon>Cnidaria</taxon>
        <taxon>Anthozoa</taxon>
        <taxon>Octocorallia</taxon>
        <taxon>Malacalcyonacea</taxon>
        <taxon>Plexauridae</taxon>
        <taxon>Paramuricea</taxon>
    </lineage>
</organism>
<evidence type="ECO:0000256" key="5">
    <source>
        <dbReference type="ARBA" id="ARBA00023125"/>
    </source>
</evidence>
<feature type="non-terminal residue" evidence="9">
    <location>
        <position position="577"/>
    </location>
</feature>
<dbReference type="InterPro" id="IPR007860">
    <property type="entry name" value="DNA_mmatch_repair_MutS_con_dom"/>
</dbReference>
<dbReference type="OrthoDB" id="10252754at2759"/>
<evidence type="ECO:0000259" key="6">
    <source>
        <dbReference type="Pfam" id="PF01624"/>
    </source>
</evidence>
<dbReference type="GO" id="GO:0030983">
    <property type="term" value="F:mismatched DNA binding"/>
    <property type="evidence" value="ECO:0007669"/>
    <property type="project" value="InterPro"/>
</dbReference>
<protein>
    <submittedName>
        <fullName evidence="9">DNA mismatch repair Msh6-like</fullName>
    </submittedName>
</protein>
<reference evidence="9" key="1">
    <citation type="submission" date="2020-04" db="EMBL/GenBank/DDBJ databases">
        <authorList>
            <person name="Alioto T."/>
            <person name="Alioto T."/>
            <person name="Gomez Garrido J."/>
        </authorList>
    </citation>
    <scope>NUCLEOTIDE SEQUENCE</scope>
    <source>
        <strain evidence="9">A484AB</strain>
    </source>
</reference>
<feature type="non-terminal residue" evidence="9">
    <location>
        <position position="1"/>
    </location>
</feature>
<dbReference type="FunFam" id="1.10.1420.10:FF:000006">
    <property type="entry name" value="DNA mismatch repair protein"/>
    <property type="match status" value="1"/>
</dbReference>
<keyword evidence="2" id="KW-0547">Nucleotide-binding</keyword>
<evidence type="ECO:0000256" key="2">
    <source>
        <dbReference type="ARBA" id="ARBA00022741"/>
    </source>
</evidence>
<proteinExistence type="inferred from homology"/>
<sequence>DKEGRRINDPDYDPRTLYIPSTYLNSKEVTPGMRQWWKIKMDNYDTVLFFKVGKFYEFYHMDAVTGVKELGLAYMKGKFAHAGFPEISYGRYSDMLVQKGFKVARVEQTETPQMMNNRTNKGDKVVRRELCAITSKATKMFRFNEGDIADDAAAYLLAVKESGFDESCGGESKYGVCFIDTSIGKFHLGQFSDDRQCSRLRTLIANNVPAQILFERGGITKKTQSVLHHEMLSTMKEQLSPGAEFWDASKTIKFLQENEYFHEGGEQKWPETLKGMSIGDNAGLTPAEDFELAFSALGACIWYLKKCLIENELLSMKKFELYQPLDEITVHRKSVSFTEGRNHMMLDGVTLTNLDVVPNGVDIPLEGTLLEQVDNCCTSFGKRLFKQWLCSPLCNPKSINDRLDAVEDLMSRRSLVSEAREILRNLPDLERLLRKIHSMGSVSRSKDHPDSRAIFYNELTYSKKKIGDFLSTLEGFQKARKLCVLFKDQLETIKSKLLRMTIGMESSTDAGKFPDFREELDFFFKYAFDHRKAKEEGVILPKEGVDTDFDMAMHDIQTTKLHLKDYLDRQKKRLGCR</sequence>
<dbReference type="FunFam" id="3.40.1170.10:FF:000002">
    <property type="entry name" value="DNA mismatch repair protein"/>
    <property type="match status" value="1"/>
</dbReference>
<evidence type="ECO:0000313" key="10">
    <source>
        <dbReference type="Proteomes" id="UP001152795"/>
    </source>
</evidence>
<dbReference type="GO" id="GO:0140664">
    <property type="term" value="F:ATP-dependent DNA damage sensor activity"/>
    <property type="evidence" value="ECO:0007669"/>
    <property type="project" value="InterPro"/>
</dbReference>
<dbReference type="Pfam" id="PF05188">
    <property type="entry name" value="MutS_II"/>
    <property type="match status" value="1"/>
</dbReference>
<dbReference type="GO" id="GO:0006298">
    <property type="term" value="P:mismatch repair"/>
    <property type="evidence" value="ECO:0007669"/>
    <property type="project" value="InterPro"/>
</dbReference>
<dbReference type="EMBL" id="CACRXK020018581">
    <property type="protein sequence ID" value="CAB4032655.1"/>
    <property type="molecule type" value="Genomic_DNA"/>
</dbReference>
<dbReference type="InterPro" id="IPR007695">
    <property type="entry name" value="DNA_mismatch_repair_MutS-lik_N"/>
</dbReference>
<dbReference type="Pfam" id="PF01624">
    <property type="entry name" value="MutS_I"/>
    <property type="match status" value="1"/>
</dbReference>
<keyword evidence="4" id="KW-0067">ATP-binding</keyword>
<keyword evidence="5" id="KW-0238">DNA-binding</keyword>
<gene>
    <name evidence="9" type="ORF">PACLA_8A018004</name>
</gene>
<evidence type="ECO:0000256" key="3">
    <source>
        <dbReference type="ARBA" id="ARBA00022763"/>
    </source>
</evidence>
<dbReference type="AlphaFoldDB" id="A0A6S7JJQ3"/>
<evidence type="ECO:0000256" key="4">
    <source>
        <dbReference type="ARBA" id="ARBA00022840"/>
    </source>
</evidence>
<dbReference type="Gene3D" id="1.10.1420.10">
    <property type="match status" value="2"/>
</dbReference>
<dbReference type="Gene3D" id="3.30.420.110">
    <property type="entry name" value="MutS, connector domain"/>
    <property type="match status" value="1"/>
</dbReference>
<accession>A0A6S7JJQ3</accession>
<dbReference type="InterPro" id="IPR036678">
    <property type="entry name" value="MutS_con_dom_sf"/>
</dbReference>
<evidence type="ECO:0000313" key="9">
    <source>
        <dbReference type="EMBL" id="CAB4032655.1"/>
    </source>
</evidence>
<feature type="domain" description="DNA mismatch repair protein MutS connector" evidence="7">
    <location>
        <begin position="155"/>
        <end position="310"/>
    </location>
</feature>
<evidence type="ECO:0000259" key="8">
    <source>
        <dbReference type="Pfam" id="PF05192"/>
    </source>
</evidence>
<dbReference type="Proteomes" id="UP001152795">
    <property type="component" value="Unassembled WGS sequence"/>
</dbReference>
<dbReference type="InterPro" id="IPR036187">
    <property type="entry name" value="DNA_mismatch_repair_MutS_sf"/>
</dbReference>
<dbReference type="GO" id="GO:0032301">
    <property type="term" value="C:MutSalpha complex"/>
    <property type="evidence" value="ECO:0007669"/>
    <property type="project" value="TreeGrafter"/>
</dbReference>
<feature type="domain" description="DNA mismatch repair protein MutS core" evidence="8">
    <location>
        <begin position="350"/>
        <end position="505"/>
    </location>
</feature>
<dbReference type="GO" id="GO:0005524">
    <property type="term" value="F:ATP binding"/>
    <property type="evidence" value="ECO:0007669"/>
    <property type="project" value="UniProtKB-KW"/>
</dbReference>